<reference evidence="6" key="1">
    <citation type="submission" date="2022-02" db="EMBL/GenBank/DDBJ databases">
        <title>Crop Bioprotection Bacillus Genome Sequencing.</title>
        <authorList>
            <person name="Dunlap C."/>
        </authorList>
    </citation>
    <scope>NUCLEOTIDE SEQUENCE</scope>
    <source>
        <strain evidence="6">T20C13</strain>
    </source>
</reference>
<dbReference type="GO" id="GO:0003700">
    <property type="term" value="F:DNA-binding transcription factor activity"/>
    <property type="evidence" value="ECO:0007669"/>
    <property type="project" value="InterPro"/>
</dbReference>
<protein>
    <submittedName>
        <fullName evidence="6">MerR family transcriptional regulator</fullName>
    </submittedName>
</protein>
<dbReference type="SMART" id="SM00422">
    <property type="entry name" value="HTH_MERR"/>
    <property type="match status" value="1"/>
</dbReference>
<dbReference type="EMBL" id="JALAXJ010000017">
    <property type="protein sequence ID" value="MCY9230784.1"/>
    <property type="molecule type" value="Genomic_DNA"/>
</dbReference>
<dbReference type="PANTHER" id="PTHR30204:SF69">
    <property type="entry name" value="MERR-FAMILY TRANSCRIPTIONAL REGULATOR"/>
    <property type="match status" value="1"/>
</dbReference>
<evidence type="ECO:0000259" key="5">
    <source>
        <dbReference type="PROSITE" id="PS50937"/>
    </source>
</evidence>
<dbReference type="InterPro" id="IPR000551">
    <property type="entry name" value="MerR-type_HTH_dom"/>
</dbReference>
<proteinExistence type="predicted"/>
<dbReference type="Proteomes" id="UP001066278">
    <property type="component" value="Unassembled WGS sequence"/>
</dbReference>
<evidence type="ECO:0000256" key="1">
    <source>
        <dbReference type="ARBA" id="ARBA00022491"/>
    </source>
</evidence>
<dbReference type="CDD" id="cd01109">
    <property type="entry name" value="HTH_YyaN"/>
    <property type="match status" value="1"/>
</dbReference>
<keyword evidence="4" id="KW-0804">Transcription</keyword>
<keyword evidence="1" id="KW-0678">Repressor</keyword>
<evidence type="ECO:0000313" key="6">
    <source>
        <dbReference type="EMBL" id="MCY9230784.1"/>
    </source>
</evidence>
<dbReference type="Pfam" id="PF13411">
    <property type="entry name" value="MerR_1"/>
    <property type="match status" value="1"/>
</dbReference>
<dbReference type="PROSITE" id="PS50937">
    <property type="entry name" value="HTH_MERR_2"/>
    <property type="match status" value="1"/>
</dbReference>
<dbReference type="InterPro" id="IPR047057">
    <property type="entry name" value="MerR_fam"/>
</dbReference>
<evidence type="ECO:0000313" key="7">
    <source>
        <dbReference type="Proteomes" id="UP001066278"/>
    </source>
</evidence>
<evidence type="ECO:0000256" key="4">
    <source>
        <dbReference type="ARBA" id="ARBA00023163"/>
    </source>
</evidence>
<evidence type="ECO:0000256" key="2">
    <source>
        <dbReference type="ARBA" id="ARBA00023015"/>
    </source>
</evidence>
<dbReference type="PRINTS" id="PR00040">
    <property type="entry name" value="HTHMERR"/>
</dbReference>
<dbReference type="GO" id="GO:0003677">
    <property type="term" value="F:DNA binding"/>
    <property type="evidence" value="ECO:0007669"/>
    <property type="project" value="UniProtKB-KW"/>
</dbReference>
<dbReference type="PANTHER" id="PTHR30204">
    <property type="entry name" value="REDOX-CYCLING DRUG-SENSING TRANSCRIPTIONAL ACTIVATOR SOXR"/>
    <property type="match status" value="1"/>
</dbReference>
<dbReference type="Gene3D" id="1.10.1660.10">
    <property type="match status" value="1"/>
</dbReference>
<sequence>MSYTLKEMMEHCQMTEDAIRYYEKIGLLPPVKRKANGHRAFSEDDKKRLLFIRCLKKTGMSLEEMKPFLSLQEQTDRLDDHQRALLKNYQDKLKQKQKELQTIWELIEEKLESGEGFGPPQQKNRY</sequence>
<accession>A0A9Q4HZU3</accession>
<dbReference type="InterPro" id="IPR009061">
    <property type="entry name" value="DNA-bd_dom_put_sf"/>
</dbReference>
<feature type="domain" description="HTH merR-type" evidence="5">
    <location>
        <begin position="1"/>
        <end position="71"/>
    </location>
</feature>
<dbReference type="RefSeq" id="WP_003236424.1">
    <property type="nucleotide sequence ID" value="NZ_CBCSBO010000002.1"/>
</dbReference>
<keyword evidence="2" id="KW-0805">Transcription regulation</keyword>
<dbReference type="AlphaFoldDB" id="A0A9Q4HZU3"/>
<gene>
    <name evidence="6" type="ORF">MOE99_15790</name>
</gene>
<organism evidence="6 7">
    <name type="scientific">Bacillus inaquosorum</name>
    <dbReference type="NCBI Taxonomy" id="483913"/>
    <lineage>
        <taxon>Bacteria</taxon>
        <taxon>Bacillati</taxon>
        <taxon>Bacillota</taxon>
        <taxon>Bacilli</taxon>
        <taxon>Bacillales</taxon>
        <taxon>Bacillaceae</taxon>
        <taxon>Bacillus</taxon>
    </lineage>
</organism>
<keyword evidence="3" id="KW-0238">DNA-binding</keyword>
<evidence type="ECO:0000256" key="3">
    <source>
        <dbReference type="ARBA" id="ARBA00023125"/>
    </source>
</evidence>
<name>A0A9Q4HZU3_9BACI</name>
<comment type="caution">
    <text evidence="6">The sequence shown here is derived from an EMBL/GenBank/DDBJ whole genome shotgun (WGS) entry which is preliminary data.</text>
</comment>
<dbReference type="SUPFAM" id="SSF46955">
    <property type="entry name" value="Putative DNA-binding domain"/>
    <property type="match status" value="1"/>
</dbReference>